<name>A0A516X8V4_9ACTN</name>
<evidence type="ECO:0008006" key="3">
    <source>
        <dbReference type="Google" id="ProtNLM"/>
    </source>
</evidence>
<dbReference type="Proteomes" id="UP000317344">
    <property type="component" value="Chromosome"/>
</dbReference>
<accession>A0A516X8V4</accession>
<protein>
    <recommendedName>
        <fullName evidence="3">DoxX family membrane protein</fullName>
    </recommendedName>
</protein>
<gene>
    <name evidence="1" type="ORF">FO059_17010</name>
</gene>
<evidence type="ECO:0000313" key="2">
    <source>
        <dbReference type="Proteomes" id="UP000317344"/>
    </source>
</evidence>
<dbReference type="OrthoDB" id="3267263at2"/>
<keyword evidence="2" id="KW-1185">Reference proteome</keyword>
<proteinExistence type="predicted"/>
<reference evidence="1 2" key="2">
    <citation type="submission" date="2019-07" db="EMBL/GenBank/DDBJ databases">
        <authorList>
            <person name="Huang Y."/>
        </authorList>
    </citation>
    <scope>NUCLEOTIDE SEQUENCE [LARGE SCALE GENOMIC DNA]</scope>
    <source>
        <strain evidence="1 2">HY188</strain>
    </source>
</reference>
<dbReference type="EMBL" id="CP041765">
    <property type="protein sequence ID" value="QDQ99462.1"/>
    <property type="molecule type" value="Genomic_DNA"/>
</dbReference>
<sequence length="159" mass="15856">MKPRNARLRRLPLRAVTGAFILNSGVGKLALDDDGAAGLQSMAANAVPPVKSLSPGTFGKTLAGAEIALGSALLAPFVPTAVAGAGLVAFSSGLLTMYARTPGMHEDGSPRPTQQGTAIAKDSWLLGIGASLLIDAALSRKSCCASAADEPDAAADTAG</sequence>
<evidence type="ECO:0000313" key="1">
    <source>
        <dbReference type="EMBL" id="QDQ99462.1"/>
    </source>
</evidence>
<dbReference type="KEGG" id="toy:FO059_17010"/>
<dbReference type="AlphaFoldDB" id="A0A516X8V4"/>
<organism evidence="1 2">
    <name type="scientific">Tomitella fengzijianii</name>
    <dbReference type="NCBI Taxonomy" id="2597660"/>
    <lineage>
        <taxon>Bacteria</taxon>
        <taxon>Bacillati</taxon>
        <taxon>Actinomycetota</taxon>
        <taxon>Actinomycetes</taxon>
        <taxon>Mycobacteriales</taxon>
        <taxon>Tomitella</taxon>
    </lineage>
</organism>
<reference evidence="1 2" key="1">
    <citation type="submission" date="2019-07" db="EMBL/GenBank/DDBJ databases">
        <title>Tomitella cavernea sp. nov., an actinomycete isolated from soil.</title>
        <authorList>
            <person name="Cheng J."/>
        </authorList>
    </citation>
    <scope>NUCLEOTIDE SEQUENCE [LARGE SCALE GENOMIC DNA]</scope>
    <source>
        <strain evidence="1 2">HY188</strain>
    </source>
</reference>